<dbReference type="InterPro" id="IPR013491">
    <property type="entry name" value="Tape_meas_N"/>
</dbReference>
<organism evidence="4 5">
    <name type="scientific">Luteibacter sahnii</name>
    <dbReference type="NCBI Taxonomy" id="3021977"/>
    <lineage>
        <taxon>Bacteria</taxon>
        <taxon>Pseudomonadati</taxon>
        <taxon>Pseudomonadota</taxon>
        <taxon>Gammaproteobacteria</taxon>
        <taxon>Lysobacterales</taxon>
        <taxon>Rhodanobacteraceae</taxon>
        <taxon>Luteibacter</taxon>
    </lineage>
</organism>
<evidence type="ECO:0000259" key="3">
    <source>
        <dbReference type="Pfam" id="PF20155"/>
    </source>
</evidence>
<evidence type="ECO:0000313" key="4">
    <source>
        <dbReference type="EMBL" id="MDF4024136.1"/>
    </source>
</evidence>
<feature type="domain" description="Bacteriophage tail tape measure C-terminal" evidence="2">
    <location>
        <begin position="963"/>
        <end position="1025"/>
    </location>
</feature>
<sequence length="1191" mass="123315">MATIAQIRADLVGSSASFRAEMIAGQRQANQSLASIRGDVKATAESLITLNKAAAGFVGFEAIKAGVQNLLDAQKAAQQIHYSLLSATGSTTVADAAYKAVSATAEHLGLDLQSSALGFSAMAAAASANGVSMRDQQALFDGLARSATVLHLSAEQTGRAITALSQIFGKGKIQAEELRQQLGDAVPGVVPRFQAAVLAMTKGTDLAGKSFDQLLQSGDLTVQRFLPALVQALNDTGRGAEQAAGGLNASINRLSTEWFKLKTDLSGGLFSDAAMASIDLVTRNLSNLADVAGITGGVVLARFAGGGLSQAAGGASALVSQQREARAAAVAASELAQANIAAATAEVRQNEAALAGVATARQQALAQRDAAQALYGKALAENEAAQATLAHQSTAATLSANIRAQREATANAAMAQQNLARAQAQYDGAIAGSNSLKQQQIALEARLIESRAASAAATEAQVVAERQLSATGAFGIAQRGAASLANFALGLVGGPWGAAVAAIGAVGYAIYDTQKRTEDYRKETDELAKSIQQVREEAELATKTFGALDGSMTFKQGVEQYKQESAAIAEQRSALADLEAQADAIRARISSRSSGTAGGAFANLFDQRELAGVNERIAALQAQLGPASAAVDALGNKMSGVLAPSIGDVKRALAELANGKSILDVVFDLSSGADKGIASADAALASLRSGLQAFQSGAKELTDKAVTDGMNNAQKAAYLYQQRLKDIDKLPVAQRSGARSSLDEGYTPYLQAAQRLDAADAAKKAATQAINQARQWQQQADSLNQSLLQTHNELTAQLDSTQRLTPAQKQLQDIVGGTNNAYNHASAALKAKMLAQAEANAELSKSIVLQQQETAAAARSAALQDQLASRIQRQAEGNAIATASVGHGQQLTQQLQDELRIRQEYDRQRQQYDKEAGRLQAGTAGSIGSDQYNDDIARMQASQLQELAIYRAGVQQRLDAEHDWRNGAQAALEDYADSAANAAGQTQQAFSNAFGTLEDDLVKGKLNFTSFANSVIEDMLRIQVRGGLGVLAQYGTQALGSLFGYDASGGAGTSTYNAIGAVTHVAFGGGRATGGATAGGTLYEVAERGPELYRSGGRTYLLSGQDGHVTPAGAGGASAPVASAPGFTVNIINNAPVQVTQKQGRDSNGMPTIDVLIDAIDAGLADRVSAGRSRTGNAMAQRMGTNMATNL</sequence>
<feature type="coiled-coil region" evidence="1">
    <location>
        <begin position="759"/>
        <end position="804"/>
    </location>
</feature>
<evidence type="ECO:0000256" key="1">
    <source>
        <dbReference type="SAM" id="Coils"/>
    </source>
</evidence>
<dbReference type="Pfam" id="PF20155">
    <property type="entry name" value="TMP_3"/>
    <property type="match status" value="1"/>
</dbReference>
<protein>
    <submittedName>
        <fullName evidence="4">Tape measure protein</fullName>
    </submittedName>
</protein>
<reference evidence="4 5" key="1">
    <citation type="journal article" date="2024" name="Curr. Microbiol.">
        <title>Luteibacter sahnii sp. nov., A Novel Yellow-Colored Xanthomonadin Pigment Producing Probiotic Bacterium from Healthy Rice Seed Microbiome.</title>
        <authorList>
            <person name="Jaiswal G."/>
            <person name="Rana R."/>
            <person name="Nayak P.K."/>
            <person name="Chouhan R."/>
            <person name="Gandhi S.G."/>
            <person name="Patel H.K."/>
            <person name="Patil P.B."/>
        </authorList>
    </citation>
    <scope>NUCLEOTIDE SEQUENCE [LARGE SCALE GENOMIC DNA]</scope>
    <source>
        <strain evidence="4 5">PPL201</strain>
    </source>
</reference>
<comment type="caution">
    <text evidence="4">The sequence shown here is derived from an EMBL/GenBank/DDBJ whole genome shotgun (WGS) entry which is preliminary data.</text>
</comment>
<feature type="domain" description="Tape measure protein N-terminal" evidence="3">
    <location>
        <begin position="70"/>
        <end position="263"/>
    </location>
</feature>
<accession>A0ABT6B7S2</accession>
<dbReference type="NCBIfam" id="TIGR02675">
    <property type="entry name" value="tape_meas_nterm"/>
    <property type="match status" value="1"/>
</dbReference>
<dbReference type="Pfam" id="PF09718">
    <property type="entry name" value="Tape_meas_lam_C"/>
    <property type="match status" value="1"/>
</dbReference>
<evidence type="ECO:0000313" key="5">
    <source>
        <dbReference type="Proteomes" id="UP001528850"/>
    </source>
</evidence>
<keyword evidence="5" id="KW-1185">Reference proteome</keyword>
<dbReference type="InterPro" id="IPR006431">
    <property type="entry name" value="Phage_tape_meas_C"/>
</dbReference>
<evidence type="ECO:0000259" key="2">
    <source>
        <dbReference type="Pfam" id="PF09718"/>
    </source>
</evidence>
<gene>
    <name evidence="4" type="ORF">P3W24_04015</name>
</gene>
<name>A0ABT6B7S2_9GAMM</name>
<feature type="coiled-coil region" evidence="1">
    <location>
        <begin position="561"/>
        <end position="588"/>
    </location>
</feature>
<dbReference type="EMBL" id="JARJJS010000001">
    <property type="protein sequence ID" value="MDF4024136.1"/>
    <property type="molecule type" value="Genomic_DNA"/>
</dbReference>
<keyword evidence="1" id="KW-0175">Coiled coil</keyword>
<dbReference type="Proteomes" id="UP001528850">
    <property type="component" value="Unassembled WGS sequence"/>
</dbReference>
<proteinExistence type="predicted"/>